<accession>A0A072MZM6</accession>
<keyword evidence="4" id="KW-1185">Reference proteome</keyword>
<dbReference type="SUPFAM" id="SSF55718">
    <property type="entry name" value="SCP-like"/>
    <property type="match status" value="1"/>
</dbReference>
<dbReference type="InterPro" id="IPR038989">
    <property type="entry name" value="UbiJ"/>
</dbReference>
<reference evidence="3 4" key="1">
    <citation type="submission" date="2012-12" db="EMBL/GenBank/DDBJ databases">
        <title>Genome assembly of Marinobacter sp. AK21.</title>
        <authorList>
            <person name="Khatri I."/>
            <person name="Kumar R."/>
            <person name="Vaidya B."/>
            <person name="Subramanian S."/>
            <person name="Pinnaka A."/>
        </authorList>
    </citation>
    <scope>NUCLEOTIDE SEQUENCE [LARGE SCALE GENOMIC DNA]</scope>
    <source>
        <strain evidence="3 4">AK21</strain>
    </source>
</reference>
<evidence type="ECO:0000256" key="1">
    <source>
        <dbReference type="HAMAP-Rule" id="MF_02215"/>
    </source>
</evidence>
<dbReference type="Proteomes" id="UP000035057">
    <property type="component" value="Unassembled WGS sequence"/>
</dbReference>
<dbReference type="PANTHER" id="PTHR38693">
    <property type="entry name" value="UBIQUINONE BIOSYNTHESIS PROTEIN UBIJ"/>
    <property type="match status" value="1"/>
</dbReference>
<comment type="similarity">
    <text evidence="1">Belongs to the UbiJ family.</text>
</comment>
<dbReference type="AlphaFoldDB" id="A0A072MZM6"/>
<comment type="function">
    <text evidence="1">Required for ubiquinone (coenzyme Q) biosynthesis. Binds hydrophobic ubiquinone biosynthetic intermediates via its SCP2 domain and is essential for the stability of the Ubi complex. May constitute a docking platform where Ubi enzymes assemble and access their SCP2-bound polyprenyl substrates.</text>
</comment>
<dbReference type="PANTHER" id="PTHR38693:SF1">
    <property type="entry name" value="UBIQUINONE BIOSYNTHESIS ACCESSORY FACTOR UBIJ"/>
    <property type="match status" value="1"/>
</dbReference>
<dbReference type="InterPro" id="IPR036527">
    <property type="entry name" value="SCP2_sterol-bd_dom_sf"/>
</dbReference>
<keyword evidence="1" id="KW-0831">Ubiquinone biosynthesis</keyword>
<dbReference type="STRING" id="1137280.D777_02628"/>
<evidence type="ECO:0000259" key="2">
    <source>
        <dbReference type="Pfam" id="PF02036"/>
    </source>
</evidence>
<name>A0A072MZM6_9GAMM</name>
<dbReference type="PATRIC" id="fig|1137280.3.peg.2445"/>
<dbReference type="GO" id="GO:0005737">
    <property type="term" value="C:cytoplasm"/>
    <property type="evidence" value="ECO:0007669"/>
    <property type="project" value="UniProtKB-SubCell"/>
</dbReference>
<comment type="pathway">
    <text evidence="1">Cofactor biosynthesis; ubiquinone biosynthesis.</text>
</comment>
<comment type="subcellular location">
    <subcellularLocation>
        <location evidence="1">Cytoplasm</location>
    </subcellularLocation>
</comment>
<feature type="domain" description="SCP2" evidence="2">
    <location>
        <begin position="19"/>
        <end position="115"/>
    </location>
</feature>
<organism evidence="3 4">
    <name type="scientific">Marinobacter nitratireducens</name>
    <dbReference type="NCBI Taxonomy" id="1137280"/>
    <lineage>
        <taxon>Bacteria</taxon>
        <taxon>Pseudomonadati</taxon>
        <taxon>Pseudomonadota</taxon>
        <taxon>Gammaproteobacteria</taxon>
        <taxon>Pseudomonadales</taxon>
        <taxon>Marinobacteraceae</taxon>
        <taxon>Marinobacter</taxon>
    </lineage>
</organism>
<protein>
    <recommendedName>
        <fullName evidence="1">Ubiquinone biosynthesis accessory factor UbiJ</fullName>
    </recommendedName>
</protein>
<comment type="caution">
    <text evidence="3">The sequence shown here is derived from an EMBL/GenBank/DDBJ whole genome shotgun (WGS) entry which is preliminary data.</text>
</comment>
<evidence type="ECO:0000313" key="4">
    <source>
        <dbReference type="Proteomes" id="UP000035057"/>
    </source>
</evidence>
<dbReference type="InterPro" id="IPR003033">
    <property type="entry name" value="SCP2_sterol-bd_dom"/>
</dbReference>
<gene>
    <name evidence="1" type="primary">ubiJ</name>
    <name evidence="3" type="ORF">D777_02628</name>
</gene>
<dbReference type="RefSeq" id="WP_036132540.1">
    <property type="nucleotide sequence ID" value="NZ_ANIE01000007.1"/>
</dbReference>
<keyword evidence="1" id="KW-0963">Cytoplasm</keyword>
<dbReference type="EMBL" id="ANIE01000007">
    <property type="protein sequence ID" value="KEF30686.1"/>
    <property type="molecule type" value="Genomic_DNA"/>
</dbReference>
<dbReference type="UniPathway" id="UPA00232"/>
<evidence type="ECO:0000313" key="3">
    <source>
        <dbReference type="EMBL" id="KEF30686.1"/>
    </source>
</evidence>
<dbReference type="GO" id="GO:0006744">
    <property type="term" value="P:ubiquinone biosynthetic process"/>
    <property type="evidence" value="ECO:0007669"/>
    <property type="project" value="UniProtKB-UniRule"/>
</dbReference>
<dbReference type="Pfam" id="PF02036">
    <property type="entry name" value="SCP2"/>
    <property type="match status" value="1"/>
</dbReference>
<sequence>MFPGPTLLAAVSAIVEGALNRALALDPAGHKALLEALQGPVQFNVTAPVQLTYALHRVGEQVKVSSQPADAPALEISGPPVAFAALALGDDGVFNDGRLNVTGDTALAHQLQRALNTLDPDWEAAMASHLGDIPAHFLGKRIRNAVKWSRQAFDSMNANLEEYVHEESRVLPGRRELDATFEDIDDLSLRTERLEARLKVMENRGKTDTPENT</sequence>
<proteinExistence type="inferred from homology"/>
<dbReference type="HAMAP" id="MF_02215">
    <property type="entry name" value="UbiJ"/>
    <property type="match status" value="1"/>
</dbReference>
<dbReference type="OrthoDB" id="5801225at2"/>